<keyword evidence="2" id="KW-1185">Reference proteome</keyword>
<evidence type="ECO:0000313" key="1">
    <source>
        <dbReference type="EMBL" id="KJV05711.1"/>
    </source>
</evidence>
<reference evidence="1 2" key="2">
    <citation type="journal article" date="2016" name="Microb. Ecol.">
        <title>Genome Characteristics of a Novel Type I Methanotroph (Sn10-6) Isolated from a Flooded Indian Rice Field.</title>
        <authorList>
            <person name="Rahalkar M.C."/>
            <person name="Pandit P.S."/>
            <person name="Dhakephalkar P.K."/>
            <person name="Pore S."/>
            <person name="Arora P."/>
            <person name="Kapse N."/>
        </authorList>
    </citation>
    <scope>NUCLEOTIDE SEQUENCE [LARGE SCALE GENOMIC DNA]</scope>
    <source>
        <strain evidence="1 2">Sn10-6</strain>
    </source>
</reference>
<name>A0A0F3IG40_9GAMM</name>
<gene>
    <name evidence="1" type="ORF">VZ94_16115</name>
</gene>
<dbReference type="InterPro" id="IPR019600">
    <property type="entry name" value="Hemin_uptake_protein_HemP"/>
</dbReference>
<reference evidence="2" key="1">
    <citation type="submission" date="2015-03" db="EMBL/GenBank/DDBJ databases">
        <title>Draft genome sequence of a novel methanotroph (Sn10-6) isolated from flooded ricefield rhizosphere in India.</title>
        <authorList>
            <person name="Pandit P.S."/>
            <person name="Pore S.D."/>
            <person name="Arora P."/>
            <person name="Kapse N.G."/>
            <person name="Dhakephalkar P.K."/>
            <person name="Rahalkar M.C."/>
        </authorList>
    </citation>
    <scope>NUCLEOTIDE SEQUENCE [LARGE SCALE GENOMIC DNA]</scope>
    <source>
        <strain evidence="2">Sn10-6</strain>
    </source>
</reference>
<dbReference type="RefSeq" id="WP_045780006.1">
    <property type="nucleotide sequence ID" value="NZ_LAJX01000185.1"/>
</dbReference>
<dbReference type="Proteomes" id="UP000033684">
    <property type="component" value="Unassembled WGS sequence"/>
</dbReference>
<dbReference type="PATRIC" id="fig|1632867.3.peg.2006"/>
<dbReference type="OrthoDB" id="7870498at2"/>
<dbReference type="Pfam" id="PF10636">
    <property type="entry name" value="hemP"/>
    <property type="match status" value="1"/>
</dbReference>
<dbReference type="Gene3D" id="2.10.70.10">
    <property type="entry name" value="Complement Module, domain 1"/>
    <property type="match status" value="1"/>
</dbReference>
<protein>
    <submittedName>
        <fullName evidence="1">Hemin transporter HemP</fullName>
    </submittedName>
</protein>
<organism evidence="1 2">
    <name type="scientific">Methylocucumis oryzae</name>
    <dbReference type="NCBI Taxonomy" id="1632867"/>
    <lineage>
        <taxon>Bacteria</taxon>
        <taxon>Pseudomonadati</taxon>
        <taxon>Pseudomonadota</taxon>
        <taxon>Gammaproteobacteria</taxon>
        <taxon>Methylococcales</taxon>
        <taxon>Methylococcaceae</taxon>
        <taxon>Methylocucumis</taxon>
    </lineage>
</organism>
<accession>A0A0F3IG40</accession>
<comment type="caution">
    <text evidence="1">The sequence shown here is derived from an EMBL/GenBank/DDBJ whole genome shotgun (WGS) entry which is preliminary data.</text>
</comment>
<evidence type="ECO:0000313" key="2">
    <source>
        <dbReference type="Proteomes" id="UP000033684"/>
    </source>
</evidence>
<sequence>MTVSDFNYQRQSVVIVEQETMPDRRRVSSTELLGNHQELIIEHNHDEYRLRLTSNNKLILTK</sequence>
<proteinExistence type="predicted"/>
<dbReference type="AlphaFoldDB" id="A0A0F3IG40"/>
<dbReference type="EMBL" id="LAJX01000185">
    <property type="protein sequence ID" value="KJV05711.1"/>
    <property type="molecule type" value="Genomic_DNA"/>
</dbReference>